<name>A0A495V264_9GAMM</name>
<reference evidence="2 3" key="1">
    <citation type="submission" date="2018-10" db="EMBL/GenBank/DDBJ databases">
        <title>Genomic Encyclopedia of Archaeal and Bacterial Type Strains, Phase II (KMG-II): from individual species to whole genera.</title>
        <authorList>
            <person name="Goeker M."/>
        </authorList>
    </citation>
    <scope>NUCLEOTIDE SEQUENCE [LARGE SCALE GENOMIC DNA]</scope>
    <source>
        <strain evidence="2 3">DSM 235</strain>
    </source>
</reference>
<dbReference type="EMBL" id="RBXL01000001">
    <property type="protein sequence ID" value="RKT42770.1"/>
    <property type="molecule type" value="Genomic_DNA"/>
</dbReference>
<sequence length="127" mass="14423">MGLALRLYESLTEAPDDTTRFRLIVDTIDALEQQWPRAGDVALRSDVRESELRLQKEIEQIRSDLKKDIAELRADMHKEIAKLRGEVQKDIANVHAAIERTKVDLLKWIVPLMLGQVAALAALVKLL</sequence>
<dbReference type="OrthoDB" id="5796679at2"/>
<keyword evidence="1" id="KW-0175">Coiled coil</keyword>
<dbReference type="AlphaFoldDB" id="A0A495V264"/>
<proteinExistence type="predicted"/>
<keyword evidence="3" id="KW-1185">Reference proteome</keyword>
<evidence type="ECO:0000256" key="1">
    <source>
        <dbReference type="SAM" id="Coils"/>
    </source>
</evidence>
<comment type="caution">
    <text evidence="2">The sequence shown here is derived from an EMBL/GenBank/DDBJ whole genome shotgun (WGS) entry which is preliminary data.</text>
</comment>
<evidence type="ECO:0000313" key="3">
    <source>
        <dbReference type="Proteomes" id="UP000274556"/>
    </source>
</evidence>
<feature type="coiled-coil region" evidence="1">
    <location>
        <begin position="55"/>
        <end position="82"/>
    </location>
</feature>
<dbReference type="RefSeq" id="WP_120795454.1">
    <property type="nucleotide sequence ID" value="NZ_RBXL01000001.1"/>
</dbReference>
<accession>A0A495V264</accession>
<protein>
    <submittedName>
        <fullName evidence="2">Uncharacterized protein DUF1640</fullName>
    </submittedName>
</protein>
<dbReference type="Proteomes" id="UP000274556">
    <property type="component" value="Unassembled WGS sequence"/>
</dbReference>
<gene>
    <name evidence="2" type="ORF">BDD21_0065</name>
</gene>
<evidence type="ECO:0000313" key="2">
    <source>
        <dbReference type="EMBL" id="RKT42770.1"/>
    </source>
</evidence>
<organism evidence="2 3">
    <name type="scientific">Thiocapsa rosea</name>
    <dbReference type="NCBI Taxonomy" id="69360"/>
    <lineage>
        <taxon>Bacteria</taxon>
        <taxon>Pseudomonadati</taxon>
        <taxon>Pseudomonadota</taxon>
        <taxon>Gammaproteobacteria</taxon>
        <taxon>Chromatiales</taxon>
        <taxon>Chromatiaceae</taxon>
        <taxon>Thiocapsa</taxon>
    </lineage>
</organism>
<dbReference type="Gene3D" id="6.10.250.2700">
    <property type="match status" value="1"/>
</dbReference>